<dbReference type="Proteomes" id="UP001371456">
    <property type="component" value="Unassembled WGS sequence"/>
</dbReference>
<dbReference type="PROSITE" id="PS51257">
    <property type="entry name" value="PROKAR_LIPOPROTEIN"/>
    <property type="match status" value="1"/>
</dbReference>
<sequence>MVVLGRFSAAVSASFGGCYWRLVGSFLELGGWSNGGLWWGVFGWIWWRRKGCFVLLFGCIPARFPRKNEEEEVGDLVGF</sequence>
<name>A0AAN8TZ65_SOLBU</name>
<organism evidence="1 2">
    <name type="scientific">Solanum bulbocastanum</name>
    <name type="common">Wild potato</name>
    <dbReference type="NCBI Taxonomy" id="147425"/>
    <lineage>
        <taxon>Eukaryota</taxon>
        <taxon>Viridiplantae</taxon>
        <taxon>Streptophyta</taxon>
        <taxon>Embryophyta</taxon>
        <taxon>Tracheophyta</taxon>
        <taxon>Spermatophyta</taxon>
        <taxon>Magnoliopsida</taxon>
        <taxon>eudicotyledons</taxon>
        <taxon>Gunneridae</taxon>
        <taxon>Pentapetalae</taxon>
        <taxon>asterids</taxon>
        <taxon>lamiids</taxon>
        <taxon>Solanales</taxon>
        <taxon>Solanaceae</taxon>
        <taxon>Solanoideae</taxon>
        <taxon>Solaneae</taxon>
        <taxon>Solanum</taxon>
    </lineage>
</organism>
<accession>A0AAN8TZ65</accession>
<proteinExistence type="predicted"/>
<dbReference type="EMBL" id="JBANQN010000002">
    <property type="protein sequence ID" value="KAK6797658.1"/>
    <property type="molecule type" value="Genomic_DNA"/>
</dbReference>
<evidence type="ECO:0000313" key="2">
    <source>
        <dbReference type="Proteomes" id="UP001371456"/>
    </source>
</evidence>
<keyword evidence="2" id="KW-1185">Reference proteome</keyword>
<evidence type="ECO:0000313" key="1">
    <source>
        <dbReference type="EMBL" id="KAK6797658.1"/>
    </source>
</evidence>
<gene>
    <name evidence="1" type="ORF">RDI58_005360</name>
</gene>
<dbReference type="AlphaFoldDB" id="A0AAN8TZ65"/>
<comment type="caution">
    <text evidence="1">The sequence shown here is derived from an EMBL/GenBank/DDBJ whole genome shotgun (WGS) entry which is preliminary data.</text>
</comment>
<reference evidence="1 2" key="1">
    <citation type="submission" date="2024-02" db="EMBL/GenBank/DDBJ databases">
        <title>de novo genome assembly of Solanum bulbocastanum strain 11H21.</title>
        <authorList>
            <person name="Hosaka A.J."/>
        </authorList>
    </citation>
    <scope>NUCLEOTIDE SEQUENCE [LARGE SCALE GENOMIC DNA]</scope>
    <source>
        <tissue evidence="1">Young leaves</tissue>
    </source>
</reference>
<protein>
    <submittedName>
        <fullName evidence="1">Uncharacterized protein</fullName>
    </submittedName>
</protein>